<dbReference type="PRINTS" id="PR00475">
    <property type="entry name" value="HEXOKINASE"/>
</dbReference>
<reference evidence="25" key="3">
    <citation type="submission" date="2025-09" db="UniProtKB">
        <authorList>
            <consortium name="Ensembl"/>
        </authorList>
    </citation>
    <scope>IDENTIFICATION</scope>
</reference>
<accession>A0A9L0IZT1</accession>
<evidence type="ECO:0000256" key="13">
    <source>
        <dbReference type="ARBA" id="ARBA00023128"/>
    </source>
</evidence>
<evidence type="ECO:0000313" key="26">
    <source>
        <dbReference type="Proteomes" id="UP000694387"/>
    </source>
</evidence>
<evidence type="ECO:0000256" key="1">
    <source>
        <dbReference type="ARBA" id="ARBA00004123"/>
    </source>
</evidence>
<dbReference type="AlphaFoldDB" id="A0A9L0IZT1"/>
<evidence type="ECO:0000256" key="16">
    <source>
        <dbReference type="ARBA" id="ARBA00044613"/>
    </source>
</evidence>
<proteinExistence type="inferred from homology"/>
<comment type="catalytic activity">
    <reaction evidence="18">
        <text>D-glucose + ATP = D-glucose 6-phosphate + ADP + H(+)</text>
        <dbReference type="Rhea" id="RHEA:17825"/>
        <dbReference type="ChEBI" id="CHEBI:4167"/>
        <dbReference type="ChEBI" id="CHEBI:15378"/>
        <dbReference type="ChEBI" id="CHEBI:30616"/>
        <dbReference type="ChEBI" id="CHEBI:61548"/>
        <dbReference type="ChEBI" id="CHEBI:456216"/>
        <dbReference type="EC" id="2.7.1.1"/>
    </reaction>
    <physiologicalReaction direction="left-to-right" evidence="18">
        <dbReference type="Rhea" id="RHEA:17826"/>
    </physiologicalReaction>
</comment>
<dbReference type="GO" id="GO:0019158">
    <property type="term" value="F:mannokinase activity"/>
    <property type="evidence" value="ECO:0007669"/>
    <property type="project" value="TreeGrafter"/>
</dbReference>
<dbReference type="GO" id="GO:0005829">
    <property type="term" value="C:cytosol"/>
    <property type="evidence" value="ECO:0007669"/>
    <property type="project" value="Ensembl"/>
</dbReference>
<evidence type="ECO:0000256" key="5">
    <source>
        <dbReference type="ARBA" id="ARBA00005028"/>
    </source>
</evidence>
<keyword evidence="13" id="KW-0496">Mitochondrion</keyword>
<dbReference type="InterPro" id="IPR001312">
    <property type="entry name" value="Hexokinase"/>
</dbReference>
<dbReference type="GO" id="GO:0001678">
    <property type="term" value="P:intracellular glucose homeostasis"/>
    <property type="evidence" value="ECO:0007669"/>
    <property type="project" value="Ensembl"/>
</dbReference>
<dbReference type="PANTHER" id="PTHR19443:SF3">
    <property type="entry name" value="HEXOKINASE-4"/>
    <property type="match status" value="1"/>
</dbReference>
<feature type="domain" description="Hexokinase N-terminal" evidence="23">
    <location>
        <begin position="16"/>
        <end position="215"/>
    </location>
</feature>
<evidence type="ECO:0000256" key="9">
    <source>
        <dbReference type="ARBA" id="ARBA00022679"/>
    </source>
</evidence>
<evidence type="ECO:0000256" key="6">
    <source>
        <dbReference type="ARBA" id="ARBA00009225"/>
    </source>
</evidence>
<evidence type="ECO:0000256" key="22">
    <source>
        <dbReference type="SAM" id="Coils"/>
    </source>
</evidence>
<dbReference type="InterPro" id="IPR019807">
    <property type="entry name" value="Hexokinase_BS"/>
</dbReference>
<dbReference type="Pfam" id="PF03727">
    <property type="entry name" value="Hexokinase_2"/>
    <property type="match status" value="1"/>
</dbReference>
<sequence>MLDDRARMENAKKEKAEQILAEFQLQEEDLKKVMRRMQEEMDRGLRLETHEEATVKMLPTYVRSTPEGSEVGDFLSLDLGGTNFRVMLVKVGEGEAGQWSVKTKHQMYSIPEDAMTGTAEMLFDYISECISDFLDKHQMKHKKLPLGFTFSFPVRHEDIDKGILLNWTKGFKASGAEGNNIVGLLRDAIKRRGDFEMDVVAMVNDTVATMISCYYEDRRCEVGMIVGTGCNACYMEEMQNVELVEGDEGRMCVNTEWGAFGDAGELDEFLLEYDRVVDENSLNPGGEGSETPPGTLLGLTQSSPKYEKLIGGKYMGELVRLVLLKLVDENLLFHGEASEQLRTRGAFETRLVSQVESDSGDRKQIYNILSTLGLRPSGTDCDIVRRACESVSTRAAHMCSAGLAAVINRMRESRREDVMRITVGVDGSVYKLHPSFKQRFHASVRRLTPNCEITFIESEEGSGRGAALISAVACKKACMLGQ</sequence>
<keyword evidence="14 21" id="KW-0324">Glycolysis</keyword>
<keyword evidence="7" id="KW-0963">Cytoplasm</keyword>
<dbReference type="GO" id="GO:0005524">
    <property type="term" value="F:ATP binding"/>
    <property type="evidence" value="ECO:0007669"/>
    <property type="project" value="UniProtKB-UniRule"/>
</dbReference>
<keyword evidence="26" id="KW-1185">Reference proteome</keyword>
<dbReference type="GO" id="GO:0032024">
    <property type="term" value="P:positive regulation of insulin secretion"/>
    <property type="evidence" value="ECO:0007669"/>
    <property type="project" value="Ensembl"/>
</dbReference>
<reference evidence="25" key="2">
    <citation type="submission" date="2025-08" db="UniProtKB">
        <authorList>
            <consortium name="Ensembl"/>
        </authorList>
    </citation>
    <scope>IDENTIFICATION</scope>
</reference>
<comment type="catalytic activity">
    <reaction evidence="19">
        <text>D-mannose + ATP = D-mannose 6-phosphate + ADP + H(+)</text>
        <dbReference type="Rhea" id="RHEA:11028"/>
        <dbReference type="ChEBI" id="CHEBI:4208"/>
        <dbReference type="ChEBI" id="CHEBI:15378"/>
        <dbReference type="ChEBI" id="CHEBI:30616"/>
        <dbReference type="ChEBI" id="CHEBI:58735"/>
        <dbReference type="ChEBI" id="CHEBI:456216"/>
        <dbReference type="EC" id="2.7.1.1"/>
    </reaction>
    <physiologicalReaction direction="left-to-right" evidence="19">
        <dbReference type="Rhea" id="RHEA:11029"/>
    </physiologicalReaction>
</comment>
<dbReference type="GO" id="GO:0005634">
    <property type="term" value="C:nucleus"/>
    <property type="evidence" value="ECO:0007669"/>
    <property type="project" value="UniProtKB-SubCell"/>
</dbReference>
<feature type="coiled-coil region" evidence="22">
    <location>
        <begin position="6"/>
        <end position="43"/>
    </location>
</feature>
<dbReference type="GO" id="GO:0006739">
    <property type="term" value="P:NADP+ metabolic process"/>
    <property type="evidence" value="ECO:0007669"/>
    <property type="project" value="Ensembl"/>
</dbReference>
<evidence type="ECO:0000256" key="18">
    <source>
        <dbReference type="ARBA" id="ARBA00048160"/>
    </source>
</evidence>
<comment type="catalytic activity">
    <reaction evidence="17">
        <text>D-fructose + ATP = D-fructose 6-phosphate + ADP + H(+)</text>
        <dbReference type="Rhea" id="RHEA:16125"/>
        <dbReference type="ChEBI" id="CHEBI:15378"/>
        <dbReference type="ChEBI" id="CHEBI:30616"/>
        <dbReference type="ChEBI" id="CHEBI:37721"/>
        <dbReference type="ChEBI" id="CHEBI:61527"/>
        <dbReference type="ChEBI" id="CHEBI:456216"/>
        <dbReference type="EC" id="2.7.1.1"/>
    </reaction>
    <physiologicalReaction direction="left-to-right" evidence="17">
        <dbReference type="Rhea" id="RHEA:16126"/>
    </physiologicalReaction>
</comment>
<dbReference type="GO" id="GO:0006096">
    <property type="term" value="P:glycolytic process"/>
    <property type="evidence" value="ECO:0007669"/>
    <property type="project" value="UniProtKB-KW"/>
</dbReference>
<evidence type="ECO:0000313" key="25">
    <source>
        <dbReference type="Ensembl" id="ENSEASP00005042565.1"/>
    </source>
</evidence>
<dbReference type="GO" id="GO:0008865">
    <property type="term" value="F:fructokinase activity"/>
    <property type="evidence" value="ECO:0007669"/>
    <property type="project" value="TreeGrafter"/>
</dbReference>
<dbReference type="Gene3D" id="3.40.367.20">
    <property type="match status" value="1"/>
</dbReference>
<dbReference type="GO" id="GO:0005536">
    <property type="term" value="F:D-glucose binding"/>
    <property type="evidence" value="ECO:0007669"/>
    <property type="project" value="Ensembl"/>
</dbReference>
<evidence type="ECO:0000259" key="23">
    <source>
        <dbReference type="Pfam" id="PF00349"/>
    </source>
</evidence>
<dbReference type="Pfam" id="PF00349">
    <property type="entry name" value="Hexokinase_1"/>
    <property type="match status" value="1"/>
</dbReference>
<dbReference type="SUPFAM" id="SSF53067">
    <property type="entry name" value="Actin-like ATPase domain"/>
    <property type="match status" value="2"/>
</dbReference>
<reference evidence="25 26" key="1">
    <citation type="journal article" date="2020" name="Nat. Commun.">
        <title>Donkey genomes provide new insights into domestication and selection for coat color.</title>
        <authorList>
            <person name="Wang"/>
            <person name="C."/>
            <person name="Li"/>
            <person name="H."/>
            <person name="Guo"/>
            <person name="Y."/>
            <person name="Huang"/>
            <person name="J."/>
            <person name="Sun"/>
            <person name="Y."/>
            <person name="Min"/>
            <person name="J."/>
            <person name="Wang"/>
            <person name="J."/>
            <person name="Fang"/>
            <person name="X."/>
            <person name="Zhao"/>
            <person name="Z."/>
            <person name="Wang"/>
            <person name="S."/>
            <person name="Zhang"/>
            <person name="Y."/>
            <person name="Liu"/>
            <person name="Q."/>
            <person name="Jiang"/>
            <person name="Q."/>
            <person name="Wang"/>
            <person name="X."/>
            <person name="Guo"/>
            <person name="Y."/>
            <person name="Yang"/>
            <person name="C."/>
            <person name="Wang"/>
            <person name="Y."/>
            <person name="Tian"/>
            <person name="F."/>
            <person name="Zhuang"/>
            <person name="G."/>
            <person name="Fan"/>
            <person name="Y."/>
            <person name="Gao"/>
            <person name="Q."/>
            <person name="Li"/>
            <person name="Y."/>
            <person name="Ju"/>
            <person name="Z."/>
            <person name="Li"/>
            <person name="J."/>
            <person name="Li"/>
            <person name="R."/>
            <person name="Hou"/>
            <person name="M."/>
            <person name="Yang"/>
            <person name="G."/>
            <person name="Liu"/>
            <person name="G."/>
            <person name="Liu"/>
            <person name="W."/>
            <person name="Guo"/>
            <person name="J."/>
            <person name="Pan"/>
            <person name="S."/>
            <person name="Fan"/>
            <person name="G."/>
            <person name="Zhang"/>
            <person name="W."/>
            <person name="Zhang"/>
            <person name="R."/>
            <person name="Yu"/>
            <person name="J."/>
            <person name="Zhang"/>
            <person name="X."/>
            <person name="Yin"/>
            <person name="Q."/>
            <person name="Ji"/>
            <person name="C."/>
            <person name="Jin"/>
            <person name="Y."/>
            <person name="Yue"/>
            <person name="G."/>
            <person name="Liu"/>
            <person name="M."/>
            <person name="Xu"/>
            <person name="J."/>
            <person name="Liu"/>
            <person name="S."/>
            <person name="Jordana"/>
            <person name="J."/>
            <person name="Noce"/>
            <person name="A."/>
            <person name="Amills"/>
            <person name="M."/>
            <person name="Wu"/>
            <person name="D.D."/>
            <person name="Li"/>
            <person name="S."/>
            <person name="Zhou"/>
            <person name="X. and Zhong"/>
            <person name="J."/>
        </authorList>
    </citation>
    <scope>NUCLEOTIDE SEQUENCE [LARGE SCALE GENOMIC DNA]</scope>
</reference>
<dbReference type="InterPro" id="IPR022673">
    <property type="entry name" value="Hexokinase_C"/>
</dbReference>
<comment type="catalytic activity">
    <reaction evidence="16">
        <text>a D-hexose + ATP = a D-hexose 6-phosphate + ADP + H(+)</text>
        <dbReference type="Rhea" id="RHEA:22740"/>
        <dbReference type="ChEBI" id="CHEBI:4194"/>
        <dbReference type="ChEBI" id="CHEBI:15378"/>
        <dbReference type="ChEBI" id="CHEBI:30616"/>
        <dbReference type="ChEBI" id="CHEBI:229467"/>
        <dbReference type="ChEBI" id="CHEBI:456216"/>
        <dbReference type="EC" id="2.7.1.1"/>
    </reaction>
    <physiologicalReaction direction="left-to-right" evidence="16">
        <dbReference type="Rhea" id="RHEA:22741"/>
    </physiologicalReaction>
</comment>
<keyword evidence="11 21" id="KW-0418">Kinase</keyword>
<dbReference type="FunFam" id="3.30.420.40:FF:000054">
    <property type="entry name" value="Phosphotransferase"/>
    <property type="match status" value="1"/>
</dbReference>
<keyword evidence="22" id="KW-0175">Coiled coil</keyword>
<evidence type="ECO:0000259" key="24">
    <source>
        <dbReference type="Pfam" id="PF03727"/>
    </source>
</evidence>
<evidence type="ECO:0000256" key="17">
    <source>
        <dbReference type="ARBA" id="ARBA00047905"/>
    </source>
</evidence>
<evidence type="ECO:0000256" key="8">
    <source>
        <dbReference type="ARBA" id="ARBA00022533"/>
    </source>
</evidence>
<evidence type="ECO:0000256" key="10">
    <source>
        <dbReference type="ARBA" id="ARBA00022741"/>
    </source>
</evidence>
<gene>
    <name evidence="25" type="primary">GCK</name>
</gene>
<dbReference type="GO" id="GO:0006007">
    <property type="term" value="P:glucose catabolic process"/>
    <property type="evidence" value="ECO:0007669"/>
    <property type="project" value="Ensembl"/>
</dbReference>
<dbReference type="GO" id="GO:0045721">
    <property type="term" value="P:negative regulation of gluconeogenesis"/>
    <property type="evidence" value="ECO:0007669"/>
    <property type="project" value="Ensembl"/>
</dbReference>
<organism evidence="25 26">
    <name type="scientific">Equus asinus</name>
    <name type="common">Donkey</name>
    <name type="synonym">Equus africanus asinus</name>
    <dbReference type="NCBI Taxonomy" id="9793"/>
    <lineage>
        <taxon>Eukaryota</taxon>
        <taxon>Metazoa</taxon>
        <taxon>Chordata</taxon>
        <taxon>Craniata</taxon>
        <taxon>Vertebrata</taxon>
        <taxon>Euteleostomi</taxon>
        <taxon>Mammalia</taxon>
        <taxon>Eutheria</taxon>
        <taxon>Laurasiatheria</taxon>
        <taxon>Perissodactyla</taxon>
        <taxon>Equidae</taxon>
        <taxon>Equus</taxon>
    </lineage>
</organism>
<dbReference type="PROSITE" id="PS00378">
    <property type="entry name" value="HEXOKINASE_1"/>
    <property type="match status" value="1"/>
</dbReference>
<comment type="subcellular location">
    <subcellularLocation>
        <location evidence="3">Cytoplasm</location>
    </subcellularLocation>
    <subcellularLocation>
        <location evidence="2">Mitochondrion outer membrane</location>
        <topology evidence="2">Peripheral membrane protein</topology>
    </subcellularLocation>
    <subcellularLocation>
        <location evidence="1">Nucleus</location>
    </subcellularLocation>
</comment>
<evidence type="ECO:0000256" key="4">
    <source>
        <dbReference type="ARBA" id="ARBA00004888"/>
    </source>
</evidence>
<dbReference type="GO" id="GO:0004340">
    <property type="term" value="F:glucokinase activity"/>
    <property type="evidence" value="ECO:0007669"/>
    <property type="project" value="Ensembl"/>
</dbReference>
<dbReference type="GO" id="GO:0005741">
    <property type="term" value="C:mitochondrial outer membrane"/>
    <property type="evidence" value="ECO:0007669"/>
    <property type="project" value="UniProtKB-SubCell"/>
</dbReference>
<comment type="similarity">
    <text evidence="6 21">Belongs to the hexokinase family.</text>
</comment>
<comment type="pathway">
    <text evidence="5">Carbohydrate metabolism; hexose metabolism.</text>
</comment>
<dbReference type="PANTHER" id="PTHR19443">
    <property type="entry name" value="HEXOKINASE"/>
    <property type="match status" value="1"/>
</dbReference>
<comment type="pathway">
    <text evidence="4">Carbohydrate degradation; glycolysis; D-glyceraldehyde 3-phosphate and glycerone phosphate from D-glucose: step 1/4.</text>
</comment>
<evidence type="ECO:0000256" key="3">
    <source>
        <dbReference type="ARBA" id="ARBA00004496"/>
    </source>
</evidence>
<dbReference type="InterPro" id="IPR022672">
    <property type="entry name" value="Hexokinase_N"/>
</dbReference>
<keyword evidence="12 21" id="KW-0067">ATP-binding</keyword>
<evidence type="ECO:0000256" key="11">
    <source>
        <dbReference type="ARBA" id="ARBA00022777"/>
    </source>
</evidence>
<evidence type="ECO:0000256" key="7">
    <source>
        <dbReference type="ARBA" id="ARBA00022490"/>
    </source>
</evidence>
<evidence type="ECO:0000256" key="20">
    <source>
        <dbReference type="ARBA" id="ARBA00063002"/>
    </source>
</evidence>
<keyword evidence="15" id="KW-0539">Nucleus</keyword>
<name>A0A9L0IZT1_EQUAS</name>
<protein>
    <recommendedName>
        <fullName evidence="21">Phosphotransferase</fullName>
        <ecNumber evidence="21">2.7.1.-</ecNumber>
    </recommendedName>
</protein>
<evidence type="ECO:0000256" key="14">
    <source>
        <dbReference type="ARBA" id="ARBA00023152"/>
    </source>
</evidence>
<feature type="domain" description="Hexokinase C-terminal" evidence="24">
    <location>
        <begin position="222"/>
        <end position="472"/>
    </location>
</feature>
<dbReference type="EC" id="2.7.1.-" evidence="21"/>
<keyword evidence="8" id="KW-0021">Allosteric enzyme</keyword>
<evidence type="ECO:0000256" key="15">
    <source>
        <dbReference type="ARBA" id="ARBA00023242"/>
    </source>
</evidence>
<dbReference type="Proteomes" id="UP000694387">
    <property type="component" value="Chromosome 1"/>
</dbReference>
<dbReference type="FunFam" id="3.40.367.20:FF:000001">
    <property type="entry name" value="Hexokinase 1"/>
    <property type="match status" value="1"/>
</dbReference>
<dbReference type="PROSITE" id="PS51748">
    <property type="entry name" value="HEXOKINASE_2"/>
    <property type="match status" value="1"/>
</dbReference>
<dbReference type="Ensembl" id="ENSEAST00005060021.1">
    <property type="protein sequence ID" value="ENSEASP00005042565.1"/>
    <property type="gene ID" value="ENSEASG00005017749.2"/>
</dbReference>
<keyword evidence="9 21" id="KW-0808">Transferase</keyword>
<evidence type="ECO:0000256" key="19">
    <source>
        <dbReference type="ARBA" id="ARBA00050361"/>
    </source>
</evidence>
<dbReference type="Gene3D" id="3.30.420.40">
    <property type="match status" value="1"/>
</dbReference>
<evidence type="ECO:0000256" key="12">
    <source>
        <dbReference type="ARBA" id="ARBA00022840"/>
    </source>
</evidence>
<evidence type="ECO:0000256" key="21">
    <source>
        <dbReference type="RuleBase" id="RU362007"/>
    </source>
</evidence>
<keyword evidence="10 21" id="KW-0547">Nucleotide-binding</keyword>
<dbReference type="GeneTree" id="ENSGT00950000182787"/>
<dbReference type="GO" id="GO:0070509">
    <property type="term" value="P:calcium ion import"/>
    <property type="evidence" value="ECO:0007669"/>
    <property type="project" value="Ensembl"/>
</dbReference>
<dbReference type="GO" id="GO:0045725">
    <property type="term" value="P:positive regulation of glycogen biosynthetic process"/>
    <property type="evidence" value="ECO:0007669"/>
    <property type="project" value="Ensembl"/>
</dbReference>
<comment type="subunit">
    <text evidence="20">Monomer. Interacts with MIDN; the interaction occurs preferentially at low glucose levels and results in inhibition of hexokinase activity. Interacts with GCKR; leading to sequestration in the nucleus.</text>
</comment>
<dbReference type="InterPro" id="IPR043129">
    <property type="entry name" value="ATPase_NBD"/>
</dbReference>
<evidence type="ECO:0000256" key="2">
    <source>
        <dbReference type="ARBA" id="ARBA00004450"/>
    </source>
</evidence>
<dbReference type="GO" id="GO:0043266">
    <property type="term" value="P:regulation of potassium ion transport"/>
    <property type="evidence" value="ECO:0007669"/>
    <property type="project" value="Ensembl"/>
</dbReference>